<dbReference type="EMBL" id="CAJNOL010015393">
    <property type="protein sequence ID" value="CAF1671513.1"/>
    <property type="molecule type" value="Genomic_DNA"/>
</dbReference>
<dbReference type="Proteomes" id="UP000663870">
    <property type="component" value="Unassembled WGS sequence"/>
</dbReference>
<reference evidence="3" key="1">
    <citation type="submission" date="2021-02" db="EMBL/GenBank/DDBJ databases">
        <authorList>
            <person name="Nowell W R."/>
        </authorList>
    </citation>
    <scope>NUCLEOTIDE SEQUENCE</scope>
</reference>
<protein>
    <submittedName>
        <fullName evidence="3">Uncharacterized protein</fullName>
    </submittedName>
</protein>
<evidence type="ECO:0000256" key="1">
    <source>
        <dbReference type="SAM" id="SignalP"/>
    </source>
</evidence>
<dbReference type="EMBL" id="CAJNOH010013497">
    <property type="protein sequence ID" value="CAF1546486.1"/>
    <property type="molecule type" value="Genomic_DNA"/>
</dbReference>
<dbReference type="AlphaFoldDB" id="A0A816G7I9"/>
<evidence type="ECO:0000313" key="3">
    <source>
        <dbReference type="EMBL" id="CAF1671513.1"/>
    </source>
</evidence>
<sequence>MTNFGFLLVLLVIYRVECSQEANNYILLIAPPERGHLNPILELAKQLTFNGTDNDTEILVSVPSYADVNV</sequence>
<accession>A0A816G7I9</accession>
<feature type="chain" id="PRO_5036230086" evidence="1">
    <location>
        <begin position="19"/>
        <end position="70"/>
    </location>
</feature>
<evidence type="ECO:0000313" key="4">
    <source>
        <dbReference type="Proteomes" id="UP000663870"/>
    </source>
</evidence>
<feature type="signal peptide" evidence="1">
    <location>
        <begin position="1"/>
        <end position="18"/>
    </location>
</feature>
<comment type="caution">
    <text evidence="3">The sequence shown here is derived from an EMBL/GenBank/DDBJ whole genome shotgun (WGS) entry which is preliminary data.</text>
</comment>
<name>A0A816G7I9_9BILA</name>
<evidence type="ECO:0000313" key="2">
    <source>
        <dbReference type="EMBL" id="CAF1546486.1"/>
    </source>
</evidence>
<proteinExistence type="predicted"/>
<keyword evidence="4" id="KW-1185">Reference proteome</keyword>
<feature type="non-terminal residue" evidence="3">
    <location>
        <position position="70"/>
    </location>
</feature>
<dbReference type="Proteomes" id="UP000663854">
    <property type="component" value="Unassembled WGS sequence"/>
</dbReference>
<gene>
    <name evidence="3" type="ORF">JXQ802_LOCUS57672</name>
    <name evidence="2" type="ORF">PYM288_LOCUS41067</name>
</gene>
<keyword evidence="1" id="KW-0732">Signal</keyword>
<organism evidence="3 4">
    <name type="scientific">Rotaria sordida</name>
    <dbReference type="NCBI Taxonomy" id="392033"/>
    <lineage>
        <taxon>Eukaryota</taxon>
        <taxon>Metazoa</taxon>
        <taxon>Spiralia</taxon>
        <taxon>Gnathifera</taxon>
        <taxon>Rotifera</taxon>
        <taxon>Eurotatoria</taxon>
        <taxon>Bdelloidea</taxon>
        <taxon>Philodinida</taxon>
        <taxon>Philodinidae</taxon>
        <taxon>Rotaria</taxon>
    </lineage>
</organism>